<dbReference type="Proteomes" id="UP000317909">
    <property type="component" value="Chromosome"/>
</dbReference>
<name>A0A517U1P4_9BACT</name>
<dbReference type="RefSeq" id="WP_145434290.1">
    <property type="nucleotide sequence ID" value="NZ_CP036339.1"/>
</dbReference>
<proteinExistence type="predicted"/>
<evidence type="ECO:0000313" key="2">
    <source>
        <dbReference type="Proteomes" id="UP000317909"/>
    </source>
</evidence>
<gene>
    <name evidence="1" type="ORF">I41_37560</name>
</gene>
<protein>
    <submittedName>
        <fullName evidence="1">Uncharacterized protein</fullName>
    </submittedName>
</protein>
<sequence>MTTADYVNEMYPDPVDGVEWGLWCTMYCRCNACDIERETPFWNDPPWNGDVIAWAKQLAPEVTEAGWRLDTDGFNLICPACPPSPG</sequence>
<dbReference type="EMBL" id="CP036339">
    <property type="protein sequence ID" value="QDT74559.1"/>
    <property type="molecule type" value="Genomic_DNA"/>
</dbReference>
<dbReference type="KEGG" id="llh:I41_37560"/>
<reference evidence="1 2" key="1">
    <citation type="submission" date="2019-02" db="EMBL/GenBank/DDBJ databases">
        <title>Deep-cultivation of Planctomycetes and their phenomic and genomic characterization uncovers novel biology.</title>
        <authorList>
            <person name="Wiegand S."/>
            <person name="Jogler M."/>
            <person name="Boedeker C."/>
            <person name="Pinto D."/>
            <person name="Vollmers J."/>
            <person name="Rivas-Marin E."/>
            <person name="Kohn T."/>
            <person name="Peeters S.H."/>
            <person name="Heuer A."/>
            <person name="Rast P."/>
            <person name="Oberbeckmann S."/>
            <person name="Bunk B."/>
            <person name="Jeske O."/>
            <person name="Meyerdierks A."/>
            <person name="Storesund J.E."/>
            <person name="Kallscheuer N."/>
            <person name="Luecker S."/>
            <person name="Lage O.M."/>
            <person name="Pohl T."/>
            <person name="Merkel B.J."/>
            <person name="Hornburger P."/>
            <person name="Mueller R.-W."/>
            <person name="Bruemmer F."/>
            <person name="Labrenz M."/>
            <person name="Spormann A.M."/>
            <person name="Op den Camp H."/>
            <person name="Overmann J."/>
            <person name="Amann R."/>
            <person name="Jetten M.S.M."/>
            <person name="Mascher T."/>
            <person name="Medema M.H."/>
            <person name="Devos D.P."/>
            <person name="Kaster A.-K."/>
            <person name="Ovreas L."/>
            <person name="Rohde M."/>
            <person name="Galperin M.Y."/>
            <person name="Jogler C."/>
        </authorList>
    </citation>
    <scope>NUCLEOTIDE SEQUENCE [LARGE SCALE GENOMIC DNA]</scope>
    <source>
        <strain evidence="1 2">I41</strain>
    </source>
</reference>
<organism evidence="1 2">
    <name type="scientific">Lacipirellula limnantheis</name>
    <dbReference type="NCBI Taxonomy" id="2528024"/>
    <lineage>
        <taxon>Bacteria</taxon>
        <taxon>Pseudomonadati</taxon>
        <taxon>Planctomycetota</taxon>
        <taxon>Planctomycetia</taxon>
        <taxon>Pirellulales</taxon>
        <taxon>Lacipirellulaceae</taxon>
        <taxon>Lacipirellula</taxon>
    </lineage>
</organism>
<accession>A0A517U1P4</accession>
<evidence type="ECO:0000313" key="1">
    <source>
        <dbReference type="EMBL" id="QDT74559.1"/>
    </source>
</evidence>
<dbReference type="AlphaFoldDB" id="A0A517U1P4"/>
<keyword evidence="2" id="KW-1185">Reference proteome</keyword>